<dbReference type="EMBL" id="BQNB010016045">
    <property type="protein sequence ID" value="GJT47175.1"/>
    <property type="molecule type" value="Genomic_DNA"/>
</dbReference>
<gene>
    <name evidence="2" type="ORF">Tco_0955890</name>
</gene>
<reference evidence="2" key="1">
    <citation type="journal article" date="2022" name="Int. J. Mol. Sci.">
        <title>Draft Genome of Tanacetum Coccineum: Genomic Comparison of Closely Related Tanacetum-Family Plants.</title>
        <authorList>
            <person name="Yamashiro T."/>
            <person name="Shiraishi A."/>
            <person name="Nakayama K."/>
            <person name="Satake H."/>
        </authorList>
    </citation>
    <scope>NUCLEOTIDE SEQUENCE</scope>
</reference>
<name>A0ABQ5E8G0_9ASTR</name>
<proteinExistence type="predicted"/>
<evidence type="ECO:0000313" key="2">
    <source>
        <dbReference type="EMBL" id="GJT47175.1"/>
    </source>
</evidence>
<reference evidence="2" key="2">
    <citation type="submission" date="2022-01" db="EMBL/GenBank/DDBJ databases">
        <authorList>
            <person name="Yamashiro T."/>
            <person name="Shiraishi A."/>
            <person name="Satake H."/>
            <person name="Nakayama K."/>
        </authorList>
    </citation>
    <scope>NUCLEOTIDE SEQUENCE</scope>
</reference>
<evidence type="ECO:0000256" key="1">
    <source>
        <dbReference type="SAM" id="MobiDB-lite"/>
    </source>
</evidence>
<evidence type="ECO:0000313" key="3">
    <source>
        <dbReference type="Proteomes" id="UP001151760"/>
    </source>
</evidence>
<feature type="compositionally biased region" description="Polar residues" evidence="1">
    <location>
        <begin position="59"/>
        <end position="69"/>
    </location>
</feature>
<sequence length="75" mass="8575">MEEMMVRLDNFVRSKEAFAHAKLPKGEAFEHSGRMFPPAVRRDDRPQRNIIEEILEEMTTGTNEQSSGKGSLEPI</sequence>
<accession>A0ABQ5E8G0</accession>
<dbReference type="Proteomes" id="UP001151760">
    <property type="component" value="Unassembled WGS sequence"/>
</dbReference>
<organism evidence="2 3">
    <name type="scientific">Tanacetum coccineum</name>
    <dbReference type="NCBI Taxonomy" id="301880"/>
    <lineage>
        <taxon>Eukaryota</taxon>
        <taxon>Viridiplantae</taxon>
        <taxon>Streptophyta</taxon>
        <taxon>Embryophyta</taxon>
        <taxon>Tracheophyta</taxon>
        <taxon>Spermatophyta</taxon>
        <taxon>Magnoliopsida</taxon>
        <taxon>eudicotyledons</taxon>
        <taxon>Gunneridae</taxon>
        <taxon>Pentapetalae</taxon>
        <taxon>asterids</taxon>
        <taxon>campanulids</taxon>
        <taxon>Asterales</taxon>
        <taxon>Asteraceae</taxon>
        <taxon>Asteroideae</taxon>
        <taxon>Anthemideae</taxon>
        <taxon>Anthemidinae</taxon>
        <taxon>Tanacetum</taxon>
    </lineage>
</organism>
<keyword evidence="3" id="KW-1185">Reference proteome</keyword>
<comment type="caution">
    <text evidence="2">The sequence shown here is derived from an EMBL/GenBank/DDBJ whole genome shotgun (WGS) entry which is preliminary data.</text>
</comment>
<protein>
    <submittedName>
        <fullName evidence="2">Uncharacterized protein</fullName>
    </submittedName>
</protein>
<feature type="region of interest" description="Disordered" evidence="1">
    <location>
        <begin position="56"/>
        <end position="75"/>
    </location>
</feature>